<evidence type="ECO:0000256" key="6">
    <source>
        <dbReference type="NCBIfam" id="TIGR01068"/>
    </source>
</evidence>
<evidence type="ECO:0000256" key="5">
    <source>
        <dbReference type="ARBA" id="ARBA00023284"/>
    </source>
</evidence>
<dbReference type="SUPFAM" id="SSF52833">
    <property type="entry name" value="Thioredoxin-like"/>
    <property type="match status" value="1"/>
</dbReference>
<dbReference type="AlphaFoldDB" id="A0A9D1J6K9"/>
<keyword evidence="4 9" id="KW-1015">Disulfide bond</keyword>
<dbReference type="EMBL" id="DVHI01000071">
    <property type="protein sequence ID" value="HIR62991.1"/>
    <property type="molecule type" value="Genomic_DNA"/>
</dbReference>
<feature type="site" description="Contributes to redox potential value" evidence="8">
    <location>
        <position position="30"/>
    </location>
</feature>
<evidence type="ECO:0000256" key="9">
    <source>
        <dbReference type="PIRSR" id="PIRSR000077-4"/>
    </source>
</evidence>
<accession>A0A9D1J6K9</accession>
<dbReference type="GO" id="GO:0005829">
    <property type="term" value="C:cytosol"/>
    <property type="evidence" value="ECO:0007669"/>
    <property type="project" value="TreeGrafter"/>
</dbReference>
<comment type="caution">
    <text evidence="11">The sequence shown here is derived from an EMBL/GenBank/DDBJ whole genome shotgun (WGS) entry which is preliminary data.</text>
</comment>
<dbReference type="GO" id="GO:0015035">
    <property type="term" value="F:protein-disulfide reductase activity"/>
    <property type="evidence" value="ECO:0007669"/>
    <property type="project" value="UniProtKB-UniRule"/>
</dbReference>
<feature type="domain" description="Thioredoxin" evidence="10">
    <location>
        <begin position="1"/>
        <end position="104"/>
    </location>
</feature>
<dbReference type="InterPro" id="IPR005746">
    <property type="entry name" value="Thioredoxin"/>
</dbReference>
<name>A0A9D1J6K9_9BACT</name>
<dbReference type="Gene3D" id="3.40.30.10">
    <property type="entry name" value="Glutaredoxin"/>
    <property type="match status" value="1"/>
</dbReference>
<dbReference type="PROSITE" id="PS00194">
    <property type="entry name" value="THIOREDOXIN_1"/>
    <property type="match status" value="1"/>
</dbReference>
<dbReference type="InterPro" id="IPR017937">
    <property type="entry name" value="Thioredoxin_CS"/>
</dbReference>
<dbReference type="CDD" id="cd02947">
    <property type="entry name" value="TRX_family"/>
    <property type="match status" value="1"/>
</dbReference>
<dbReference type="PRINTS" id="PR00421">
    <property type="entry name" value="THIOREDOXIN"/>
</dbReference>
<protein>
    <recommendedName>
        <fullName evidence="6 7">Thioredoxin</fullName>
    </recommendedName>
</protein>
<feature type="site" description="Deprotonates C-terminal active site Cys" evidence="8">
    <location>
        <position position="23"/>
    </location>
</feature>
<evidence type="ECO:0000256" key="2">
    <source>
        <dbReference type="ARBA" id="ARBA00022448"/>
    </source>
</evidence>
<evidence type="ECO:0000313" key="12">
    <source>
        <dbReference type="Proteomes" id="UP000886744"/>
    </source>
</evidence>
<dbReference type="PIRSF" id="PIRSF000077">
    <property type="entry name" value="Thioredoxin"/>
    <property type="match status" value="1"/>
</dbReference>
<evidence type="ECO:0000256" key="4">
    <source>
        <dbReference type="ARBA" id="ARBA00023157"/>
    </source>
</evidence>
<evidence type="ECO:0000256" key="7">
    <source>
        <dbReference type="PIRNR" id="PIRNR000077"/>
    </source>
</evidence>
<feature type="disulfide bond" description="Redox-active" evidence="9">
    <location>
        <begin position="29"/>
        <end position="32"/>
    </location>
</feature>
<dbReference type="PROSITE" id="PS51352">
    <property type="entry name" value="THIOREDOXIN_2"/>
    <property type="match status" value="1"/>
</dbReference>
<dbReference type="GO" id="GO:0045454">
    <property type="term" value="P:cell redox homeostasis"/>
    <property type="evidence" value="ECO:0007669"/>
    <property type="project" value="TreeGrafter"/>
</dbReference>
<evidence type="ECO:0000256" key="8">
    <source>
        <dbReference type="PIRSR" id="PIRSR000077-1"/>
    </source>
</evidence>
<dbReference type="Proteomes" id="UP000886744">
    <property type="component" value="Unassembled WGS sequence"/>
</dbReference>
<gene>
    <name evidence="11" type="primary">trxA</name>
    <name evidence="11" type="ORF">IAC94_05665</name>
</gene>
<evidence type="ECO:0000259" key="10">
    <source>
        <dbReference type="PROSITE" id="PS51352"/>
    </source>
</evidence>
<keyword evidence="2" id="KW-0813">Transport</keyword>
<dbReference type="InterPro" id="IPR036249">
    <property type="entry name" value="Thioredoxin-like_sf"/>
</dbReference>
<keyword evidence="3" id="KW-0249">Electron transport</keyword>
<dbReference type="FunFam" id="3.40.30.10:FF:000001">
    <property type="entry name" value="Thioredoxin"/>
    <property type="match status" value="1"/>
</dbReference>
<dbReference type="PANTHER" id="PTHR45663">
    <property type="entry name" value="GEO12009P1"/>
    <property type="match status" value="1"/>
</dbReference>
<evidence type="ECO:0000256" key="1">
    <source>
        <dbReference type="ARBA" id="ARBA00008987"/>
    </source>
</evidence>
<proteinExistence type="inferred from homology"/>
<reference evidence="11" key="1">
    <citation type="submission" date="2020-10" db="EMBL/GenBank/DDBJ databases">
        <authorList>
            <person name="Gilroy R."/>
        </authorList>
    </citation>
    <scope>NUCLEOTIDE SEQUENCE</scope>
    <source>
        <strain evidence="11">ChiHjej13B12-12457</strain>
    </source>
</reference>
<dbReference type="Pfam" id="PF00085">
    <property type="entry name" value="Thioredoxin"/>
    <property type="match status" value="1"/>
</dbReference>
<sequence>MLAINDSNFEEMVINSQIPVLLDFWAPWCGPCRMISPIVEELSKEYEGKWLIAKCNVDESTDIPMKFGIRNIPTLLFFKGGVMKEKMVGSTTKAAIVAKMNSIE</sequence>
<organism evidence="11 12">
    <name type="scientific">Candidatus Coprenecus avistercoris</name>
    <dbReference type="NCBI Taxonomy" id="2840730"/>
    <lineage>
        <taxon>Bacteria</taxon>
        <taxon>Pseudomonadati</taxon>
        <taxon>Bacteroidota</taxon>
        <taxon>Bacteroidia</taxon>
        <taxon>Bacteroidales</taxon>
        <taxon>Rikenellaceae</taxon>
        <taxon>Rikenellaceae incertae sedis</taxon>
        <taxon>Candidatus Coprenecus</taxon>
    </lineage>
</organism>
<feature type="site" description="Contributes to redox potential value" evidence="8">
    <location>
        <position position="31"/>
    </location>
</feature>
<comment type="similarity">
    <text evidence="1 7">Belongs to the thioredoxin family.</text>
</comment>
<dbReference type="PANTHER" id="PTHR45663:SF11">
    <property type="entry name" value="GEO12009P1"/>
    <property type="match status" value="1"/>
</dbReference>
<dbReference type="NCBIfam" id="TIGR01068">
    <property type="entry name" value="thioredoxin"/>
    <property type="match status" value="1"/>
</dbReference>
<evidence type="ECO:0000313" key="11">
    <source>
        <dbReference type="EMBL" id="HIR62991.1"/>
    </source>
</evidence>
<keyword evidence="5 9" id="KW-0676">Redox-active center</keyword>
<feature type="active site" description="Nucleophile" evidence="8">
    <location>
        <position position="32"/>
    </location>
</feature>
<evidence type="ECO:0000256" key="3">
    <source>
        <dbReference type="ARBA" id="ARBA00022982"/>
    </source>
</evidence>
<reference evidence="11" key="2">
    <citation type="journal article" date="2021" name="PeerJ">
        <title>Extensive microbial diversity within the chicken gut microbiome revealed by metagenomics and culture.</title>
        <authorList>
            <person name="Gilroy R."/>
            <person name="Ravi A."/>
            <person name="Getino M."/>
            <person name="Pursley I."/>
            <person name="Horton D.L."/>
            <person name="Alikhan N.F."/>
            <person name="Baker D."/>
            <person name="Gharbi K."/>
            <person name="Hall N."/>
            <person name="Watson M."/>
            <person name="Adriaenssens E.M."/>
            <person name="Foster-Nyarko E."/>
            <person name="Jarju S."/>
            <person name="Secka A."/>
            <person name="Antonio M."/>
            <person name="Oren A."/>
            <person name="Chaudhuri R.R."/>
            <person name="La Ragione R."/>
            <person name="Hildebrand F."/>
            <person name="Pallen M.J."/>
        </authorList>
    </citation>
    <scope>NUCLEOTIDE SEQUENCE</scope>
    <source>
        <strain evidence="11">ChiHjej13B12-12457</strain>
    </source>
</reference>
<feature type="active site" description="Nucleophile" evidence="8">
    <location>
        <position position="29"/>
    </location>
</feature>
<dbReference type="InterPro" id="IPR013766">
    <property type="entry name" value="Thioredoxin_domain"/>
</dbReference>